<protein>
    <submittedName>
        <fullName evidence="2">Putative secreted peptide</fullName>
    </submittedName>
</protein>
<sequence>MVVSVSEELFFWSFLILALFSEIPSGLSLSNHTYANGVRCLLRPVPPTVHQFPVFRRLRALILTRQMKQTLDQRERKSKLHGLR</sequence>
<evidence type="ECO:0000313" key="2">
    <source>
        <dbReference type="EMBL" id="MBW30897.1"/>
    </source>
</evidence>
<organism evidence="2">
    <name type="scientific">Anopheles braziliensis</name>
    <dbReference type="NCBI Taxonomy" id="58242"/>
    <lineage>
        <taxon>Eukaryota</taxon>
        <taxon>Metazoa</taxon>
        <taxon>Ecdysozoa</taxon>
        <taxon>Arthropoda</taxon>
        <taxon>Hexapoda</taxon>
        <taxon>Insecta</taxon>
        <taxon>Pterygota</taxon>
        <taxon>Neoptera</taxon>
        <taxon>Endopterygota</taxon>
        <taxon>Diptera</taxon>
        <taxon>Nematocera</taxon>
        <taxon>Culicoidea</taxon>
        <taxon>Culicidae</taxon>
        <taxon>Anophelinae</taxon>
        <taxon>Anopheles</taxon>
    </lineage>
</organism>
<dbReference type="EMBL" id="GGFM01010146">
    <property type="protein sequence ID" value="MBW30897.1"/>
    <property type="molecule type" value="Transcribed_RNA"/>
</dbReference>
<evidence type="ECO:0000256" key="1">
    <source>
        <dbReference type="SAM" id="SignalP"/>
    </source>
</evidence>
<keyword evidence="1" id="KW-0732">Signal</keyword>
<accession>A0A2M3ZQQ4</accession>
<feature type="chain" id="PRO_5014811459" evidence="1">
    <location>
        <begin position="29"/>
        <end position="84"/>
    </location>
</feature>
<dbReference type="AlphaFoldDB" id="A0A2M3ZQQ4"/>
<proteinExistence type="predicted"/>
<feature type="signal peptide" evidence="1">
    <location>
        <begin position="1"/>
        <end position="28"/>
    </location>
</feature>
<name>A0A2M3ZQQ4_9DIPT</name>
<reference evidence="2" key="1">
    <citation type="submission" date="2018-01" db="EMBL/GenBank/DDBJ databases">
        <title>An insight into the sialome of Amazonian anophelines.</title>
        <authorList>
            <person name="Ribeiro J.M."/>
            <person name="Scarpassa V."/>
            <person name="Calvo E."/>
        </authorList>
    </citation>
    <scope>NUCLEOTIDE SEQUENCE</scope>
    <source>
        <tissue evidence="2">Salivary glands</tissue>
    </source>
</reference>